<organism evidence="2 3">
    <name type="scientific">Tritrichomonas foetus</name>
    <dbReference type="NCBI Taxonomy" id="1144522"/>
    <lineage>
        <taxon>Eukaryota</taxon>
        <taxon>Metamonada</taxon>
        <taxon>Parabasalia</taxon>
        <taxon>Tritrichomonadida</taxon>
        <taxon>Tritrichomonadidae</taxon>
        <taxon>Tritrichomonas</taxon>
    </lineage>
</organism>
<dbReference type="RefSeq" id="XP_068364990.1">
    <property type="nucleotide sequence ID" value="XM_068500244.1"/>
</dbReference>
<reference evidence="2" key="1">
    <citation type="submission" date="2016-10" db="EMBL/GenBank/DDBJ databases">
        <authorList>
            <person name="Benchimol M."/>
            <person name="Almeida L.G."/>
            <person name="Vasconcelos A.T."/>
            <person name="Perreira-Neves A."/>
            <person name="Rosa I.A."/>
            <person name="Tasca T."/>
            <person name="Bogo M.R."/>
            <person name="de Souza W."/>
        </authorList>
    </citation>
    <scope>NUCLEOTIDE SEQUENCE [LARGE SCALE GENOMIC DNA]</scope>
    <source>
        <strain evidence="2">K</strain>
    </source>
</reference>
<feature type="coiled-coil region" evidence="1">
    <location>
        <begin position="118"/>
        <end position="145"/>
    </location>
</feature>
<proteinExistence type="predicted"/>
<accession>A0A1J4KQ83</accession>
<name>A0A1J4KQ83_9EUKA</name>
<sequence length="340" mass="40261">MNVFAERKEHLRDMVNMLISEIENDYFIPQMLVHQKSADFIPERITEIFFDLIDQEFFQFTAFVTGSLEDVKTETHSSSVILDQDKISNHRTVNILKLQNKQFKMDCDVNSSKLENLKQQGKRNIDEINHKLKQIENSINNIHKNSSKLRVSLQKMETNIQSERELFEETIKTQKFEMKQYMQQALDQIRSSADDYQMVKTQSKSKLKKMVDSYQMKNQSLVNSMNQIMFLFGSSIDSNSDVQAQITLFLKNIYHPLVIADKHIRTDSIERSIERYLKRKDLVHQEEIMKIRKMEEKLENEIEHAHARKVCSPLNLRAIYANRKKQSIAKTTKRVEFRFE</sequence>
<evidence type="ECO:0000256" key="1">
    <source>
        <dbReference type="SAM" id="Coils"/>
    </source>
</evidence>
<gene>
    <name evidence="2" type="ORF">TRFO_18534</name>
</gene>
<dbReference type="AlphaFoldDB" id="A0A1J4KQ83"/>
<dbReference type="Proteomes" id="UP000179807">
    <property type="component" value="Unassembled WGS sequence"/>
</dbReference>
<comment type="caution">
    <text evidence="2">The sequence shown here is derived from an EMBL/GenBank/DDBJ whole genome shotgun (WGS) entry which is preliminary data.</text>
</comment>
<evidence type="ECO:0000313" key="3">
    <source>
        <dbReference type="Proteomes" id="UP000179807"/>
    </source>
</evidence>
<dbReference type="VEuPathDB" id="TrichDB:TRFO_18534"/>
<dbReference type="GeneID" id="94834948"/>
<evidence type="ECO:0000313" key="2">
    <source>
        <dbReference type="EMBL" id="OHT11854.1"/>
    </source>
</evidence>
<keyword evidence="3" id="KW-1185">Reference proteome</keyword>
<dbReference type="EMBL" id="MLAK01000577">
    <property type="protein sequence ID" value="OHT11854.1"/>
    <property type="molecule type" value="Genomic_DNA"/>
</dbReference>
<keyword evidence="1" id="KW-0175">Coiled coil</keyword>
<protein>
    <submittedName>
        <fullName evidence="2">Uncharacterized protein</fullName>
    </submittedName>
</protein>